<protein>
    <submittedName>
        <fullName evidence="1">Glycine--tRNA ligase 2, chloroplastic/mitochondrial-like protein</fullName>
    </submittedName>
</protein>
<dbReference type="STRING" id="210143.A0A1R3I9J6"/>
<accession>A0A1R3I9J6</accession>
<dbReference type="Gramene" id="OMO79273">
    <property type="protein sequence ID" value="OMO79273"/>
    <property type="gene ID" value="CCACVL1_13800"/>
</dbReference>
<evidence type="ECO:0000313" key="2">
    <source>
        <dbReference type="Proteomes" id="UP000188268"/>
    </source>
</evidence>
<reference evidence="1 2" key="1">
    <citation type="submission" date="2013-09" db="EMBL/GenBank/DDBJ databases">
        <title>Corchorus capsularis genome sequencing.</title>
        <authorList>
            <person name="Alam M."/>
            <person name="Haque M.S."/>
            <person name="Islam M.S."/>
            <person name="Emdad E.M."/>
            <person name="Islam M.M."/>
            <person name="Ahmed B."/>
            <person name="Halim A."/>
            <person name="Hossen Q.M.M."/>
            <person name="Hossain M.Z."/>
            <person name="Ahmed R."/>
            <person name="Khan M.M."/>
            <person name="Islam R."/>
            <person name="Rashid M.M."/>
            <person name="Khan S.A."/>
            <person name="Rahman M.S."/>
            <person name="Alam M."/>
        </authorList>
    </citation>
    <scope>NUCLEOTIDE SEQUENCE [LARGE SCALE GENOMIC DNA]</scope>
    <source>
        <strain evidence="2">cv. CVL-1</strain>
        <tissue evidence="1">Whole seedling</tissue>
    </source>
</reference>
<organism evidence="1 2">
    <name type="scientific">Corchorus capsularis</name>
    <name type="common">Jute</name>
    <dbReference type="NCBI Taxonomy" id="210143"/>
    <lineage>
        <taxon>Eukaryota</taxon>
        <taxon>Viridiplantae</taxon>
        <taxon>Streptophyta</taxon>
        <taxon>Embryophyta</taxon>
        <taxon>Tracheophyta</taxon>
        <taxon>Spermatophyta</taxon>
        <taxon>Magnoliopsida</taxon>
        <taxon>eudicotyledons</taxon>
        <taxon>Gunneridae</taxon>
        <taxon>Pentapetalae</taxon>
        <taxon>rosids</taxon>
        <taxon>malvids</taxon>
        <taxon>Malvales</taxon>
        <taxon>Malvaceae</taxon>
        <taxon>Grewioideae</taxon>
        <taxon>Apeibeae</taxon>
        <taxon>Corchorus</taxon>
    </lineage>
</organism>
<feature type="non-terminal residue" evidence="1">
    <location>
        <position position="99"/>
    </location>
</feature>
<keyword evidence="1" id="KW-0436">Ligase</keyword>
<gene>
    <name evidence="1" type="ORF">CCACVL1_13800</name>
</gene>
<name>A0A1R3I9J6_COCAP</name>
<dbReference type="OrthoDB" id="296187at2759"/>
<dbReference type="GO" id="GO:0016874">
    <property type="term" value="F:ligase activity"/>
    <property type="evidence" value="ECO:0007669"/>
    <property type="project" value="UniProtKB-KW"/>
</dbReference>
<keyword evidence="2" id="KW-1185">Reference proteome</keyword>
<dbReference type="EMBL" id="AWWV01010434">
    <property type="protein sequence ID" value="OMO79273.1"/>
    <property type="molecule type" value="Genomic_DNA"/>
</dbReference>
<dbReference type="AlphaFoldDB" id="A0A1R3I9J6"/>
<dbReference type="SUPFAM" id="SSF46988">
    <property type="entry name" value="Tubulin chaperone cofactor A"/>
    <property type="match status" value="1"/>
</dbReference>
<dbReference type="Proteomes" id="UP000188268">
    <property type="component" value="Unassembled WGS sequence"/>
</dbReference>
<sequence length="99" mass="11031">MGFYLVNYEKLLAESGMMIPDCCKQIQASLADLKATFGIVDKGISPEVVVEAYSRPTRVVRGKDVDSDMKVDDVVFETNEEKALSETFLSVKNKVHLDI</sequence>
<dbReference type="InterPro" id="IPR036126">
    <property type="entry name" value="TBCA_sf"/>
</dbReference>
<dbReference type="GO" id="GO:0007023">
    <property type="term" value="P:post-chaperonin tubulin folding pathway"/>
    <property type="evidence" value="ECO:0007669"/>
    <property type="project" value="InterPro"/>
</dbReference>
<dbReference type="GO" id="GO:0048487">
    <property type="term" value="F:beta-tubulin binding"/>
    <property type="evidence" value="ECO:0007669"/>
    <property type="project" value="InterPro"/>
</dbReference>
<dbReference type="GO" id="GO:0007021">
    <property type="term" value="P:tubulin complex assembly"/>
    <property type="evidence" value="ECO:0007669"/>
    <property type="project" value="InterPro"/>
</dbReference>
<comment type="caution">
    <text evidence="1">The sequence shown here is derived from an EMBL/GenBank/DDBJ whole genome shotgun (WGS) entry which is preliminary data.</text>
</comment>
<evidence type="ECO:0000313" key="1">
    <source>
        <dbReference type="EMBL" id="OMO79273.1"/>
    </source>
</evidence>
<proteinExistence type="predicted"/>